<feature type="repeat" description="WD" evidence="5">
    <location>
        <begin position="14"/>
        <end position="45"/>
    </location>
</feature>
<feature type="repeat" description="WD" evidence="5">
    <location>
        <begin position="158"/>
        <end position="190"/>
    </location>
</feature>
<dbReference type="AlphaFoldDB" id="A0A0K2TSE6"/>
<comment type="function">
    <text evidence="3">Key component of the cytosolic iron-sulfur protein assembly (CIA) complex, a multiprotein complex that mediates the incorporation of iron-sulfur cluster into extramitochondrial Fe/S proteins. As a CIA complex component, interacts specifically with CIAO2A or CIAO2B and MMS19 to assist different branches of iron-sulfur protein assembly, depending of its interactors. The complex CIAO1:CIAO2B:MMS19 binds to and facilitates the assembly of most cytosolic-nuclear Fe/S proteins. CIAO1:CIAO2A specifically matures ACO1 and stabilizes IREB2. Seems to specifically modulate the transactivation activity of WT1. As part of the mitotic spindle-associated MMXD complex it may play a role in chromosome segregation.</text>
</comment>
<dbReference type="CDD" id="cd00200">
    <property type="entry name" value="WD40"/>
    <property type="match status" value="1"/>
</dbReference>
<dbReference type="EMBL" id="HACA01011374">
    <property type="protein sequence ID" value="CDW28735.1"/>
    <property type="molecule type" value="Transcribed_RNA"/>
</dbReference>
<dbReference type="SMART" id="SM00320">
    <property type="entry name" value="WD40"/>
    <property type="match status" value="7"/>
</dbReference>
<dbReference type="GO" id="GO:0016226">
    <property type="term" value="P:iron-sulfur cluster assembly"/>
    <property type="evidence" value="ECO:0007669"/>
    <property type="project" value="UniProtKB-UniRule"/>
</dbReference>
<dbReference type="GO" id="GO:0097361">
    <property type="term" value="C:cytosolic [4Fe-4S] assembly targeting complex"/>
    <property type="evidence" value="ECO:0007669"/>
    <property type="project" value="InterPro"/>
</dbReference>
<comment type="function">
    <text evidence="4">Essential component of the cytosolic iron-sulfur (Fe/S) protein assembly machinery. Required for the maturation of extramitochondrial Fe/S proteins.</text>
</comment>
<dbReference type="SUPFAM" id="SSF50978">
    <property type="entry name" value="WD40 repeat-like"/>
    <property type="match status" value="1"/>
</dbReference>
<comment type="similarity">
    <text evidence="4">Belongs to the WD repeat CIA1 family.</text>
</comment>
<dbReference type="InterPro" id="IPR036322">
    <property type="entry name" value="WD40_repeat_dom_sf"/>
</dbReference>
<keyword evidence="2" id="KW-0677">Repeat</keyword>
<gene>
    <name evidence="6" type="primary">Dpse\GA11817</name>
    <name evidence="4" type="synonym">Ciao1</name>
</gene>
<sequence length="347" mass="38969">MSYDEAKLTCISTLEGHKFRIWHCAWSPKGTLLASCGEDKTIHIWGPEDHASTKGPWALRSVLTDGHDRSIRHVAWSPCGNYLASSSFDGTTVIWSRKDKVDFESLTTLEGHESEVKCSAWSPSGSFLASCSRDKTTLIWGIDFDEDESDAFSCNEVLQAHSQDIKRVVWHPNLDVLVSCSYDDKIKIYKEDGFDWIVNATLTSHTSTVWSVDFNSDGSRLASVSEDKTLKIWNKFDSGNELKIGFDNDEPTWKCVCTIDGDHQRGIYDVSWNKLTDLIATACADNGVRIYKESTSENSNESPNFELIHCNREAHNQDVNAISWNPAHPELLATASDDSIIKIWCFS</sequence>
<dbReference type="HAMAP" id="MF_03037">
    <property type="entry name" value="ciao1"/>
    <property type="match status" value="1"/>
</dbReference>
<evidence type="ECO:0000256" key="3">
    <source>
        <dbReference type="ARBA" id="ARBA00060126"/>
    </source>
</evidence>
<evidence type="ECO:0000256" key="1">
    <source>
        <dbReference type="ARBA" id="ARBA00022574"/>
    </source>
</evidence>
<evidence type="ECO:0000313" key="6">
    <source>
        <dbReference type="EMBL" id="CDW28735.1"/>
    </source>
</evidence>
<evidence type="ECO:0000256" key="4">
    <source>
        <dbReference type="HAMAP-Rule" id="MF_03037"/>
    </source>
</evidence>
<dbReference type="InterPro" id="IPR001680">
    <property type="entry name" value="WD40_rpt"/>
</dbReference>
<dbReference type="Pfam" id="PF00400">
    <property type="entry name" value="WD40"/>
    <property type="match status" value="7"/>
</dbReference>
<dbReference type="InterPro" id="IPR015943">
    <property type="entry name" value="WD40/YVTN_repeat-like_dom_sf"/>
</dbReference>
<feature type="repeat" description="WD" evidence="5">
    <location>
        <begin position="312"/>
        <end position="347"/>
    </location>
</feature>
<organism evidence="6">
    <name type="scientific">Lepeophtheirus salmonis</name>
    <name type="common">Salmon louse</name>
    <name type="synonym">Caligus salmonis</name>
    <dbReference type="NCBI Taxonomy" id="72036"/>
    <lineage>
        <taxon>Eukaryota</taxon>
        <taxon>Metazoa</taxon>
        <taxon>Ecdysozoa</taxon>
        <taxon>Arthropoda</taxon>
        <taxon>Crustacea</taxon>
        <taxon>Multicrustacea</taxon>
        <taxon>Hexanauplia</taxon>
        <taxon>Copepoda</taxon>
        <taxon>Siphonostomatoida</taxon>
        <taxon>Caligidae</taxon>
        <taxon>Lepeophtheirus</taxon>
    </lineage>
</organism>
<evidence type="ECO:0000256" key="2">
    <source>
        <dbReference type="ARBA" id="ARBA00022737"/>
    </source>
</evidence>
<keyword evidence="1 5" id="KW-0853">WD repeat</keyword>
<dbReference type="InterPro" id="IPR028608">
    <property type="entry name" value="CIAO1/Cia1"/>
</dbReference>
<dbReference type="PROSITE" id="PS50294">
    <property type="entry name" value="WD_REPEATS_REGION"/>
    <property type="match status" value="6"/>
</dbReference>
<protein>
    <recommendedName>
        <fullName evidence="4">Probable cytosolic iron-sulfur protein assembly protein Ciao1</fullName>
    </recommendedName>
</protein>
<dbReference type="FunFam" id="2.130.10.10:FF:000136">
    <property type="entry name" value="Probable cytosolic iron-sulfur protein assembly protein CIAO1"/>
    <property type="match status" value="1"/>
</dbReference>
<dbReference type="PROSITE" id="PS50082">
    <property type="entry name" value="WD_REPEATS_2"/>
    <property type="match status" value="6"/>
</dbReference>
<feature type="repeat" description="WD" evidence="5">
    <location>
        <begin position="64"/>
        <end position="96"/>
    </location>
</feature>
<dbReference type="Gene3D" id="2.130.10.10">
    <property type="entry name" value="YVTN repeat-like/Quinoprotein amine dehydrogenase"/>
    <property type="match status" value="1"/>
</dbReference>
<dbReference type="OrthoDB" id="284782at2759"/>
<feature type="repeat" description="WD" evidence="5">
    <location>
        <begin position="109"/>
        <end position="143"/>
    </location>
</feature>
<evidence type="ECO:0000256" key="5">
    <source>
        <dbReference type="PROSITE-ProRule" id="PRU00221"/>
    </source>
</evidence>
<proteinExistence type="inferred from homology"/>
<dbReference type="PANTHER" id="PTHR19920">
    <property type="entry name" value="WD40 PROTEIN CIAO1"/>
    <property type="match status" value="1"/>
</dbReference>
<name>A0A0K2TSE6_LEPSM</name>
<dbReference type="PANTHER" id="PTHR19920:SF0">
    <property type="entry name" value="CYTOSOLIC IRON-SULFUR PROTEIN ASSEMBLY PROTEIN CIAO1-RELATED"/>
    <property type="match status" value="1"/>
</dbReference>
<accession>A0A0K2TSE6</accession>
<reference evidence="6" key="1">
    <citation type="submission" date="2014-05" db="EMBL/GenBank/DDBJ databases">
        <authorList>
            <person name="Chronopoulou M."/>
        </authorList>
    </citation>
    <scope>NUCLEOTIDE SEQUENCE</scope>
    <source>
        <tissue evidence="6">Whole organism</tissue>
    </source>
</reference>
<feature type="repeat" description="WD" evidence="5">
    <location>
        <begin position="202"/>
        <end position="234"/>
    </location>
</feature>